<protein>
    <submittedName>
        <fullName evidence="11">ST8SIA6 protein</fullName>
    </submittedName>
</protein>
<evidence type="ECO:0000256" key="7">
    <source>
        <dbReference type="ARBA" id="ARBA00022989"/>
    </source>
</evidence>
<dbReference type="OrthoDB" id="9971889at2759"/>
<dbReference type="GO" id="GO:0009311">
    <property type="term" value="P:oligosaccharide metabolic process"/>
    <property type="evidence" value="ECO:0007669"/>
    <property type="project" value="TreeGrafter"/>
</dbReference>
<dbReference type="Pfam" id="PF00777">
    <property type="entry name" value="Glyco_transf_29"/>
    <property type="match status" value="1"/>
</dbReference>
<dbReference type="GO" id="GO:0003828">
    <property type="term" value="F:alpha-N-acetylneuraminate alpha-2,8-sialyltransferase activity"/>
    <property type="evidence" value="ECO:0007669"/>
    <property type="project" value="TreeGrafter"/>
</dbReference>
<name>A0A8K0A7M6_BRALA</name>
<evidence type="ECO:0000256" key="4">
    <source>
        <dbReference type="ARBA" id="ARBA00022679"/>
    </source>
</evidence>
<organism evidence="11 12">
    <name type="scientific">Branchiostoma lanceolatum</name>
    <name type="common">Common lancelet</name>
    <name type="synonym">Amphioxus lanceolatum</name>
    <dbReference type="NCBI Taxonomy" id="7740"/>
    <lineage>
        <taxon>Eukaryota</taxon>
        <taxon>Metazoa</taxon>
        <taxon>Chordata</taxon>
        <taxon>Cephalochordata</taxon>
        <taxon>Leptocardii</taxon>
        <taxon>Amphioxiformes</taxon>
        <taxon>Branchiostomatidae</taxon>
        <taxon>Branchiostoma</taxon>
    </lineage>
</organism>
<dbReference type="InterPro" id="IPR038578">
    <property type="entry name" value="GT29-like_sf"/>
</dbReference>
<keyword evidence="3" id="KW-0328">Glycosyltransferase</keyword>
<dbReference type="AlphaFoldDB" id="A0A8K0A7M6"/>
<dbReference type="InterPro" id="IPR050943">
    <property type="entry name" value="Glycosyltr_29_Sialyltrsf"/>
</dbReference>
<comment type="similarity">
    <text evidence="2">Belongs to the glycosyltransferase 29 family.</text>
</comment>
<reference evidence="11" key="1">
    <citation type="submission" date="2022-01" db="EMBL/GenBank/DDBJ databases">
        <authorList>
            <person name="Braso-Vives M."/>
        </authorList>
    </citation>
    <scope>NUCLEOTIDE SEQUENCE</scope>
</reference>
<keyword evidence="7" id="KW-1133">Transmembrane helix</keyword>
<keyword evidence="9" id="KW-0472">Membrane</keyword>
<evidence type="ECO:0000256" key="9">
    <source>
        <dbReference type="ARBA" id="ARBA00023136"/>
    </source>
</evidence>
<gene>
    <name evidence="11" type="primary">ST8SIA6</name>
    <name evidence="11" type="ORF">BLAG_LOCUS22554</name>
</gene>
<keyword evidence="10" id="KW-0325">Glycoprotein</keyword>
<evidence type="ECO:0000256" key="3">
    <source>
        <dbReference type="ARBA" id="ARBA00022676"/>
    </source>
</evidence>
<accession>A0A8K0A7M6</accession>
<evidence type="ECO:0000256" key="1">
    <source>
        <dbReference type="ARBA" id="ARBA00004323"/>
    </source>
</evidence>
<dbReference type="CDD" id="cd23963">
    <property type="entry name" value="GT29_ST8SIA"/>
    <property type="match status" value="1"/>
</dbReference>
<dbReference type="PANTHER" id="PTHR11987:SF53">
    <property type="entry name" value="ALPHA-2,8-SIALYLTRANSFERASE 8F-LIKE"/>
    <property type="match status" value="1"/>
</dbReference>
<evidence type="ECO:0000256" key="2">
    <source>
        <dbReference type="ARBA" id="ARBA00006003"/>
    </source>
</evidence>
<evidence type="ECO:0000256" key="5">
    <source>
        <dbReference type="ARBA" id="ARBA00022692"/>
    </source>
</evidence>
<comment type="subcellular location">
    <subcellularLocation>
        <location evidence="1">Golgi apparatus membrane</location>
        <topology evidence="1">Single-pass type II membrane protein</topology>
    </subcellularLocation>
</comment>
<dbReference type="GO" id="GO:0006491">
    <property type="term" value="P:N-glycan processing"/>
    <property type="evidence" value="ECO:0007669"/>
    <property type="project" value="TreeGrafter"/>
</dbReference>
<dbReference type="EMBL" id="OV696692">
    <property type="protein sequence ID" value="CAH1270164.1"/>
    <property type="molecule type" value="Genomic_DNA"/>
</dbReference>
<keyword evidence="6" id="KW-0735">Signal-anchor</keyword>
<sequence>MRSKATLTSYTLTALVGTILSLVVIHRELQHNQCIRHCRRTSPNEIPRLLQPRDVIPEEYIDTRLEVVDDLDVPMEEYIPVVKPFTGFHKAEIDNLRASLIEETRSMDNMFATQQNIKRGGTVHFAETKKWSLQTETAQIPDIVYNILPRANGLKPAQFRSCSLVGNGGILNDGRCGRQIDSSDYVFRSNFSPVGGAFAGDVGSKTDFITINPSVFDLYNKLTTEEDENRFLSDLAKYGEPLLYTHPFRLYDHAKISQQATSLLKKVGRIRQVRASHPDFLLSVASFWKGRGLQELRPTTGLLLLAVSLSLCEQVTLYGFWPFSEYNGRPVNYHYFDRPTLGTREFKDKFLERELIQHGPFHNFTEEFLFLNRLHDRGVINIQVEPCS</sequence>
<dbReference type="PANTHER" id="PTHR11987">
    <property type="entry name" value="ALPHA-2,8-SIALYLTRANSFERASE"/>
    <property type="match status" value="1"/>
</dbReference>
<keyword evidence="8" id="KW-0333">Golgi apparatus</keyword>
<keyword evidence="4" id="KW-0808">Transferase</keyword>
<dbReference type="Gene3D" id="3.90.1480.20">
    <property type="entry name" value="Glycosyl transferase family 29"/>
    <property type="match status" value="1"/>
</dbReference>
<dbReference type="Proteomes" id="UP000838412">
    <property type="component" value="Chromosome 7"/>
</dbReference>
<dbReference type="InterPro" id="IPR001675">
    <property type="entry name" value="Glyco_trans_29"/>
</dbReference>
<proteinExistence type="inferred from homology"/>
<evidence type="ECO:0000313" key="11">
    <source>
        <dbReference type="EMBL" id="CAH1270164.1"/>
    </source>
</evidence>
<evidence type="ECO:0000256" key="6">
    <source>
        <dbReference type="ARBA" id="ARBA00022968"/>
    </source>
</evidence>
<dbReference type="GO" id="GO:0000139">
    <property type="term" value="C:Golgi membrane"/>
    <property type="evidence" value="ECO:0007669"/>
    <property type="project" value="UniProtKB-SubCell"/>
</dbReference>
<keyword evidence="5" id="KW-0812">Transmembrane</keyword>
<evidence type="ECO:0000256" key="8">
    <source>
        <dbReference type="ARBA" id="ARBA00023034"/>
    </source>
</evidence>
<evidence type="ECO:0000313" key="12">
    <source>
        <dbReference type="Proteomes" id="UP000838412"/>
    </source>
</evidence>
<keyword evidence="12" id="KW-1185">Reference proteome</keyword>
<evidence type="ECO:0000256" key="10">
    <source>
        <dbReference type="ARBA" id="ARBA00023180"/>
    </source>
</evidence>